<reference evidence="2" key="1">
    <citation type="journal article" date="2013" name="New Phytol.">
        <title>Comparative genomic and transcriptomic analyses reveal the hemibiotrophic stage shift of Colletotrichum fungi.</title>
        <authorList>
            <person name="Gan P."/>
            <person name="Ikeda K."/>
            <person name="Irieda H."/>
            <person name="Narusaka M."/>
            <person name="O'Connell R.J."/>
            <person name="Narusaka Y."/>
            <person name="Takano Y."/>
            <person name="Kubo Y."/>
            <person name="Shirasu K."/>
        </authorList>
    </citation>
    <scope>NUCLEOTIDE SEQUENCE [LARGE SCALE GENOMIC DNA]</scope>
    <source>
        <strain evidence="2">104-T / ATCC 96160 / CBS 514.97 / LARS 414 / MAFF 240422</strain>
    </source>
</reference>
<dbReference type="Proteomes" id="UP000014480">
    <property type="component" value="Unassembled WGS sequence"/>
</dbReference>
<keyword evidence="2" id="KW-1185">Reference proteome</keyword>
<evidence type="ECO:0000313" key="1">
    <source>
        <dbReference type="EMBL" id="TDZ20616.1"/>
    </source>
</evidence>
<dbReference type="OrthoDB" id="5371334at2759"/>
<evidence type="ECO:0000313" key="2">
    <source>
        <dbReference type="Proteomes" id="UP000014480"/>
    </source>
</evidence>
<dbReference type="STRING" id="1213857.A0A484FRZ6"/>
<accession>A0A484FRZ6</accession>
<dbReference type="EMBL" id="AMCV02000017">
    <property type="protein sequence ID" value="TDZ20616.1"/>
    <property type="molecule type" value="Genomic_DNA"/>
</dbReference>
<name>A0A484FRZ6_COLOR</name>
<proteinExistence type="predicted"/>
<dbReference type="SUPFAM" id="SSF53474">
    <property type="entry name" value="alpha/beta-Hydrolases"/>
    <property type="match status" value="1"/>
</dbReference>
<sequence>MPSEISFQEAWGTFLHDTLLPALWKEFGLPNDCSSIPIHCHSLGTPEACVAAALHADEASSAYPLAGITISGFGNGVSNFRVSMDPFLPSGEPASIPFPNDMKDALMLVPGTHEPSMLKHTARLNRPVPYREMADLSSKWLATWQVKFAGRIRVPVLIALAGRDGLWLSNEEDVQEFAASFTASRRVEAGIVAGAPHNLELSYWSRGWYACVFGFALEAAVALAVGNT</sequence>
<gene>
    <name evidence="1" type="ORF">Cob_v006441</name>
</gene>
<reference evidence="2" key="2">
    <citation type="journal article" date="2019" name="Mol. Plant Microbe Interact.">
        <title>Genome sequence resources for four phytopathogenic fungi from the Colletotrichum orbiculare species complex.</title>
        <authorList>
            <person name="Gan P."/>
            <person name="Tsushima A."/>
            <person name="Narusaka M."/>
            <person name="Narusaka Y."/>
            <person name="Takano Y."/>
            <person name="Kubo Y."/>
            <person name="Shirasu K."/>
        </authorList>
    </citation>
    <scope>GENOME REANNOTATION</scope>
    <source>
        <strain evidence="2">104-T / ATCC 96160 / CBS 514.97 / LARS 414 / MAFF 240422</strain>
    </source>
</reference>
<dbReference type="AlphaFoldDB" id="A0A484FRZ6"/>
<dbReference type="InterPro" id="IPR029058">
    <property type="entry name" value="AB_hydrolase_fold"/>
</dbReference>
<organism evidence="1 2">
    <name type="scientific">Colletotrichum orbiculare (strain 104-T / ATCC 96160 / CBS 514.97 / LARS 414 / MAFF 240422)</name>
    <name type="common">Cucumber anthracnose fungus</name>
    <name type="synonym">Colletotrichum lagenarium</name>
    <dbReference type="NCBI Taxonomy" id="1213857"/>
    <lineage>
        <taxon>Eukaryota</taxon>
        <taxon>Fungi</taxon>
        <taxon>Dikarya</taxon>
        <taxon>Ascomycota</taxon>
        <taxon>Pezizomycotina</taxon>
        <taxon>Sordariomycetes</taxon>
        <taxon>Hypocreomycetidae</taxon>
        <taxon>Glomerellales</taxon>
        <taxon>Glomerellaceae</taxon>
        <taxon>Colletotrichum</taxon>
        <taxon>Colletotrichum orbiculare species complex</taxon>
    </lineage>
</organism>
<comment type="caution">
    <text evidence="1">The sequence shown here is derived from an EMBL/GenBank/DDBJ whole genome shotgun (WGS) entry which is preliminary data.</text>
</comment>
<dbReference type="Gene3D" id="3.40.50.1820">
    <property type="entry name" value="alpha/beta hydrolase"/>
    <property type="match status" value="1"/>
</dbReference>
<protein>
    <submittedName>
        <fullName evidence="1">Uncharacterized protein</fullName>
    </submittedName>
</protein>